<reference evidence="3" key="1">
    <citation type="journal article" date="2019" name="Int. J. Syst. Evol. Microbiol.">
        <title>The Global Catalogue of Microorganisms (GCM) 10K type strain sequencing project: providing services to taxonomists for standard genome sequencing and annotation.</title>
        <authorList>
            <consortium name="The Broad Institute Genomics Platform"/>
            <consortium name="The Broad Institute Genome Sequencing Center for Infectious Disease"/>
            <person name="Wu L."/>
            <person name="Ma J."/>
        </authorList>
    </citation>
    <scope>NUCLEOTIDE SEQUENCE [LARGE SCALE GENOMIC DNA]</scope>
    <source>
        <strain evidence="3">NBRC 110044</strain>
    </source>
</reference>
<evidence type="ECO:0008006" key="4">
    <source>
        <dbReference type="Google" id="ProtNLM"/>
    </source>
</evidence>
<evidence type="ECO:0000313" key="2">
    <source>
        <dbReference type="EMBL" id="GLR14623.1"/>
    </source>
</evidence>
<keyword evidence="3" id="KW-1185">Reference proteome</keyword>
<dbReference type="Proteomes" id="UP001156706">
    <property type="component" value="Unassembled WGS sequence"/>
</dbReference>
<dbReference type="RefSeq" id="WP_284197696.1">
    <property type="nucleotide sequence ID" value="NZ_BSOG01000005.1"/>
</dbReference>
<evidence type="ECO:0000313" key="3">
    <source>
        <dbReference type="Proteomes" id="UP001156706"/>
    </source>
</evidence>
<sequence length="294" mass="32703">MSSTPAIALPTLSRQWPHWQSTDVELSIKRRTVLAIGLTALVHILMLYALTRANMQVLVSPEGQMSTLPLVLRLLPDRSANSSTNLPTPAKAEDEPKPQKEKPAEPPPPMTPPPPPKRLAMPQPEPAPPPVQAAPQAVDMEDYVRAQREKRRAIDEALGIAPEPEAEAPPPSAEALRDATIRRNLQMPGTNGIFTIVNKGSRTAQFAFRGWQGSYSSGRRELIEVEVERGGDLELAIIRRMIEVIRRHYQGNFNWESHRLGRTVVLSARPQHSAELEAFMLREFFGSDYVGQTP</sequence>
<feature type="compositionally biased region" description="Basic and acidic residues" evidence="1">
    <location>
        <begin position="91"/>
        <end position="104"/>
    </location>
</feature>
<name>A0ABQ5YJJ4_9NEIS</name>
<comment type="caution">
    <text evidence="2">The sequence shown here is derived from an EMBL/GenBank/DDBJ whole genome shotgun (WGS) entry which is preliminary data.</text>
</comment>
<gene>
    <name evidence="2" type="ORF">GCM10007907_34130</name>
</gene>
<protein>
    <recommendedName>
        <fullName evidence="4">Energy transducer TonB</fullName>
    </recommendedName>
</protein>
<feature type="region of interest" description="Disordered" evidence="1">
    <location>
        <begin position="79"/>
        <end position="137"/>
    </location>
</feature>
<organism evidence="2 3">
    <name type="scientific">Chitinimonas prasina</name>
    <dbReference type="NCBI Taxonomy" id="1434937"/>
    <lineage>
        <taxon>Bacteria</taxon>
        <taxon>Pseudomonadati</taxon>
        <taxon>Pseudomonadota</taxon>
        <taxon>Betaproteobacteria</taxon>
        <taxon>Neisseriales</taxon>
        <taxon>Chitinibacteraceae</taxon>
        <taxon>Chitinimonas</taxon>
    </lineage>
</organism>
<dbReference type="EMBL" id="BSOG01000005">
    <property type="protein sequence ID" value="GLR14623.1"/>
    <property type="molecule type" value="Genomic_DNA"/>
</dbReference>
<accession>A0ABQ5YJJ4</accession>
<evidence type="ECO:0000256" key="1">
    <source>
        <dbReference type="SAM" id="MobiDB-lite"/>
    </source>
</evidence>
<proteinExistence type="predicted"/>
<feature type="compositionally biased region" description="Pro residues" evidence="1">
    <location>
        <begin position="105"/>
        <end position="132"/>
    </location>
</feature>